<evidence type="ECO:0000313" key="1">
    <source>
        <dbReference type="EMBL" id="KQK25494.1"/>
    </source>
</evidence>
<gene>
    <name evidence="1" type="ORF">AR438_07740</name>
</gene>
<sequence>MKKRHQHFIPRTYLKHFKNSPDSEHVNTFNKIDHKFIDNIGLNDICVEKDFYTLKNLDGEDKLALEEFFDKEIESKYSKVFNLLVNQRPSKITLEQKIDILKTTLSMYFRTPKILNQFLLKIDKLIEDLTNNNDINEIEFKGIIIKLSGKKKDEIKKEIREHLRIDYLSIQLNIFEEFVKYKLYDGITVIENTSEFDFYTGDNPVNFLNRFGNTDQIFDINNSIYIPLNPKFCLLIAAPKLPKSGYEIFYQKDNQMLIHVVNSCTFDNSERWIIGQGEDFKVALLKNIELNSTYDLEHPMLKSLEIKTILLANLLQAIEKGGLTNKNDNLLLALNNIKNWDEHKNHHDLVELLETMRVEDGLHI</sequence>
<dbReference type="AlphaFoldDB" id="A0A0Q3P778"/>
<dbReference type="Pfam" id="PF14022">
    <property type="entry name" value="DUF4238"/>
    <property type="match status" value="1"/>
</dbReference>
<dbReference type="Proteomes" id="UP000051682">
    <property type="component" value="Unassembled WGS sequence"/>
</dbReference>
<dbReference type="OrthoDB" id="669645at2"/>
<keyword evidence="2" id="KW-1185">Reference proteome</keyword>
<organism evidence="1 2">
    <name type="scientific">Chryseobacterium aquaticum</name>
    <dbReference type="NCBI Taxonomy" id="452084"/>
    <lineage>
        <taxon>Bacteria</taxon>
        <taxon>Pseudomonadati</taxon>
        <taxon>Bacteroidota</taxon>
        <taxon>Flavobacteriia</taxon>
        <taxon>Flavobacteriales</taxon>
        <taxon>Weeksellaceae</taxon>
        <taxon>Chryseobacterium group</taxon>
        <taxon>Chryseobacterium</taxon>
    </lineage>
</organism>
<proteinExistence type="predicted"/>
<name>A0A0Q3P778_9FLAO</name>
<dbReference type="InterPro" id="IPR025332">
    <property type="entry name" value="DUF4238"/>
</dbReference>
<evidence type="ECO:0008006" key="3">
    <source>
        <dbReference type="Google" id="ProtNLM"/>
    </source>
</evidence>
<accession>A0A0Q3P778</accession>
<reference evidence="1 2" key="1">
    <citation type="submission" date="2015-10" db="EMBL/GenBank/DDBJ databases">
        <title>Chryseobacterium aquaticum genome.</title>
        <authorList>
            <person name="Newman J.D."/>
            <person name="Ferguson M.B."/>
            <person name="Miller J.R."/>
        </authorList>
    </citation>
    <scope>NUCLEOTIDE SEQUENCE [LARGE SCALE GENOMIC DNA]</scope>
    <source>
        <strain evidence="1 2">KCTC 12483</strain>
    </source>
</reference>
<dbReference type="EMBL" id="LLYZ01000005">
    <property type="protein sequence ID" value="KQK25494.1"/>
    <property type="molecule type" value="Genomic_DNA"/>
</dbReference>
<dbReference type="RefSeq" id="WP_056013959.1">
    <property type="nucleotide sequence ID" value="NZ_LLYZ01000005.1"/>
</dbReference>
<evidence type="ECO:0000313" key="2">
    <source>
        <dbReference type="Proteomes" id="UP000051682"/>
    </source>
</evidence>
<comment type="caution">
    <text evidence="1">The sequence shown here is derived from an EMBL/GenBank/DDBJ whole genome shotgun (WGS) entry which is preliminary data.</text>
</comment>
<protein>
    <recommendedName>
        <fullName evidence="3">DUF4238 domain-containing protein</fullName>
    </recommendedName>
</protein>